<dbReference type="InterPro" id="IPR040170">
    <property type="entry name" value="Cytosol_ACT"/>
</dbReference>
<dbReference type="InterPro" id="IPR029069">
    <property type="entry name" value="HotDog_dom_sf"/>
</dbReference>
<dbReference type="AlphaFoldDB" id="A0A4R3K118"/>
<dbReference type="PANTHER" id="PTHR11049">
    <property type="entry name" value="ACYL COENZYME A THIOESTER HYDROLASE"/>
    <property type="match status" value="1"/>
</dbReference>
<accession>A0A4R3K118</accession>
<dbReference type="EMBL" id="SLZZ01000041">
    <property type="protein sequence ID" value="TCS74253.1"/>
    <property type="molecule type" value="Genomic_DNA"/>
</dbReference>
<evidence type="ECO:0000256" key="2">
    <source>
        <dbReference type="ARBA" id="ARBA00022801"/>
    </source>
</evidence>
<dbReference type="OrthoDB" id="9791628at2"/>
<protein>
    <submittedName>
        <fullName evidence="5">Acyl-CoA hydrolase</fullName>
    </submittedName>
</protein>
<evidence type="ECO:0000256" key="1">
    <source>
        <dbReference type="ARBA" id="ARBA00010458"/>
    </source>
</evidence>
<evidence type="ECO:0000256" key="3">
    <source>
        <dbReference type="PROSITE-ProRule" id="PRU01106"/>
    </source>
</evidence>
<dbReference type="SUPFAM" id="SSF54637">
    <property type="entry name" value="Thioesterase/thiol ester dehydrase-isomerase"/>
    <property type="match status" value="1"/>
</dbReference>
<feature type="domain" description="HotDog ACOT-type" evidence="4">
    <location>
        <begin position="8"/>
        <end position="119"/>
    </location>
</feature>
<dbReference type="Pfam" id="PF03061">
    <property type="entry name" value="4HBT"/>
    <property type="match status" value="1"/>
</dbReference>
<dbReference type="CDD" id="cd03442">
    <property type="entry name" value="BFIT_BACH"/>
    <property type="match status" value="1"/>
</dbReference>
<evidence type="ECO:0000259" key="4">
    <source>
        <dbReference type="PROSITE" id="PS51770"/>
    </source>
</evidence>
<gene>
    <name evidence="5" type="ORF">EDD59_14116</name>
</gene>
<dbReference type="GO" id="GO:0005737">
    <property type="term" value="C:cytoplasm"/>
    <property type="evidence" value="ECO:0007669"/>
    <property type="project" value="TreeGrafter"/>
</dbReference>
<keyword evidence="6" id="KW-1185">Reference proteome</keyword>
<dbReference type="InterPro" id="IPR006683">
    <property type="entry name" value="Thioestr_dom"/>
</dbReference>
<sequence length="157" mass="18309">MAEERKVSDSRVETVHMVRPNHLNGAERLFGGILMQWLDEVAGLVAKRHTRSNVITASVDNLRFIHGAYQRDVVVIIGKMTYVGNTSMEVRVDTYVESIDGMRRPINRAYFTMVAMDENDRPKRVPRLILESEEEKAEWEAAKKRREMRMRRKEEGF</sequence>
<evidence type="ECO:0000313" key="5">
    <source>
        <dbReference type="EMBL" id="TCS74253.1"/>
    </source>
</evidence>
<dbReference type="RefSeq" id="WP_132383964.1">
    <property type="nucleotide sequence ID" value="NZ_SLZZ01000041.1"/>
</dbReference>
<dbReference type="Proteomes" id="UP000295726">
    <property type="component" value="Unassembled WGS sequence"/>
</dbReference>
<organism evidence="5 6">
    <name type="scientific">Muricomes intestini</name>
    <dbReference type="NCBI Taxonomy" id="1796634"/>
    <lineage>
        <taxon>Bacteria</taxon>
        <taxon>Bacillati</taxon>
        <taxon>Bacillota</taxon>
        <taxon>Clostridia</taxon>
        <taxon>Lachnospirales</taxon>
        <taxon>Lachnospiraceae</taxon>
        <taxon>Muricomes</taxon>
    </lineage>
</organism>
<proteinExistence type="inferred from homology"/>
<evidence type="ECO:0000313" key="6">
    <source>
        <dbReference type="Proteomes" id="UP000295726"/>
    </source>
</evidence>
<reference evidence="5 6" key="1">
    <citation type="submission" date="2019-03" db="EMBL/GenBank/DDBJ databases">
        <title>Genomic Encyclopedia of Type Strains, Phase IV (KMG-IV): sequencing the most valuable type-strain genomes for metagenomic binning, comparative biology and taxonomic classification.</title>
        <authorList>
            <person name="Goeker M."/>
        </authorList>
    </citation>
    <scope>NUCLEOTIDE SEQUENCE [LARGE SCALE GENOMIC DNA]</scope>
    <source>
        <strain evidence="5 6">DSM 29489</strain>
    </source>
</reference>
<dbReference type="InterPro" id="IPR033120">
    <property type="entry name" value="HOTDOG_ACOT"/>
</dbReference>
<comment type="caution">
    <text evidence="5">The sequence shown here is derived from an EMBL/GenBank/DDBJ whole genome shotgun (WGS) entry which is preliminary data.</text>
</comment>
<keyword evidence="2 3" id="KW-0378">Hydrolase</keyword>
<dbReference type="PROSITE" id="PS51770">
    <property type="entry name" value="HOTDOG_ACOT"/>
    <property type="match status" value="1"/>
</dbReference>
<comment type="similarity">
    <text evidence="1">Belongs to the acyl coenzyme A hydrolase family.</text>
</comment>
<dbReference type="GO" id="GO:0052816">
    <property type="term" value="F:long-chain fatty acyl-CoA hydrolase activity"/>
    <property type="evidence" value="ECO:0007669"/>
    <property type="project" value="TreeGrafter"/>
</dbReference>
<dbReference type="GO" id="GO:0006637">
    <property type="term" value="P:acyl-CoA metabolic process"/>
    <property type="evidence" value="ECO:0007669"/>
    <property type="project" value="TreeGrafter"/>
</dbReference>
<dbReference type="Gene3D" id="3.10.129.10">
    <property type="entry name" value="Hotdog Thioesterase"/>
    <property type="match status" value="1"/>
</dbReference>
<name>A0A4R3K118_9FIRM</name>